<dbReference type="SMART" id="SM00052">
    <property type="entry name" value="EAL"/>
    <property type="match status" value="1"/>
</dbReference>
<gene>
    <name evidence="4" type="ORF">BK671_10705</name>
</gene>
<dbReference type="InterPro" id="IPR001789">
    <property type="entry name" value="Sig_transdc_resp-reg_receiver"/>
</dbReference>
<dbReference type="Pfam" id="PF00563">
    <property type="entry name" value="EAL"/>
    <property type="match status" value="1"/>
</dbReference>
<feature type="domain" description="EAL" evidence="3">
    <location>
        <begin position="146"/>
        <end position="399"/>
    </location>
</feature>
<dbReference type="SUPFAM" id="SSF141868">
    <property type="entry name" value="EAL domain-like"/>
    <property type="match status" value="1"/>
</dbReference>
<dbReference type="InterPro" id="IPR050706">
    <property type="entry name" value="Cyclic-di-GMP_PDE-like"/>
</dbReference>
<dbReference type="PANTHER" id="PTHR33121">
    <property type="entry name" value="CYCLIC DI-GMP PHOSPHODIESTERASE PDEF"/>
    <property type="match status" value="1"/>
</dbReference>
<dbReference type="CDD" id="cd01948">
    <property type="entry name" value="EAL"/>
    <property type="match status" value="1"/>
</dbReference>
<dbReference type="SUPFAM" id="SSF52172">
    <property type="entry name" value="CheY-like"/>
    <property type="match status" value="1"/>
</dbReference>
<proteinExistence type="predicted"/>
<dbReference type="SMART" id="SM00448">
    <property type="entry name" value="REC"/>
    <property type="match status" value="1"/>
</dbReference>
<evidence type="ECO:0000259" key="3">
    <source>
        <dbReference type="PROSITE" id="PS50883"/>
    </source>
</evidence>
<dbReference type="InterPro" id="IPR011006">
    <property type="entry name" value="CheY-like_superfamily"/>
</dbReference>
<dbReference type="InterPro" id="IPR001633">
    <property type="entry name" value="EAL_dom"/>
</dbReference>
<dbReference type="PANTHER" id="PTHR33121:SF79">
    <property type="entry name" value="CYCLIC DI-GMP PHOSPHODIESTERASE PDED-RELATED"/>
    <property type="match status" value="1"/>
</dbReference>
<dbReference type="Gene3D" id="3.40.50.2300">
    <property type="match status" value="1"/>
</dbReference>
<dbReference type="PROSITE" id="PS50110">
    <property type="entry name" value="RESPONSE_REGULATORY"/>
    <property type="match status" value="1"/>
</dbReference>
<evidence type="ECO:0000259" key="2">
    <source>
        <dbReference type="PROSITE" id="PS50110"/>
    </source>
</evidence>
<reference evidence="4 5" key="1">
    <citation type="submission" date="2016-10" db="EMBL/GenBank/DDBJ databases">
        <title>Comparative genome analysis of multiple Pseudomonas spp. focuses on biocontrol and plant growth promoting traits.</title>
        <authorList>
            <person name="Tao X.-Y."/>
            <person name="Taylor C.G."/>
        </authorList>
    </citation>
    <scope>NUCLEOTIDE SEQUENCE [LARGE SCALE GENOMIC DNA]</scope>
    <source>
        <strain evidence="4 5">24D3</strain>
    </source>
</reference>
<evidence type="ECO:0000313" key="4">
    <source>
        <dbReference type="EMBL" id="RON68804.1"/>
    </source>
</evidence>
<evidence type="ECO:0000256" key="1">
    <source>
        <dbReference type="PROSITE-ProRule" id="PRU00169"/>
    </source>
</evidence>
<dbReference type="Pfam" id="PF00072">
    <property type="entry name" value="Response_reg"/>
    <property type="match status" value="1"/>
</dbReference>
<feature type="domain" description="Response regulatory" evidence="2">
    <location>
        <begin position="8"/>
        <end position="129"/>
    </location>
</feature>
<accession>A0A423LKG8</accession>
<keyword evidence="1" id="KW-0597">Phosphoprotein</keyword>
<dbReference type="Proteomes" id="UP000285757">
    <property type="component" value="Unassembled WGS sequence"/>
</dbReference>
<dbReference type="Gene3D" id="3.20.20.450">
    <property type="entry name" value="EAL domain"/>
    <property type="match status" value="1"/>
</dbReference>
<evidence type="ECO:0000313" key="5">
    <source>
        <dbReference type="Proteomes" id="UP000285757"/>
    </source>
</evidence>
<dbReference type="GO" id="GO:0000160">
    <property type="term" value="P:phosphorelay signal transduction system"/>
    <property type="evidence" value="ECO:0007669"/>
    <property type="project" value="InterPro"/>
</dbReference>
<dbReference type="RefSeq" id="WP_123532180.1">
    <property type="nucleotide sequence ID" value="NZ_MOBU01000007.1"/>
</dbReference>
<comment type="caution">
    <text evidence="4">The sequence shown here is derived from an EMBL/GenBank/DDBJ whole genome shotgun (WGS) entry which is preliminary data.</text>
</comment>
<organism evidence="4 5">
    <name type="scientific">Pseudomonas fluorescens</name>
    <dbReference type="NCBI Taxonomy" id="294"/>
    <lineage>
        <taxon>Bacteria</taxon>
        <taxon>Pseudomonadati</taxon>
        <taxon>Pseudomonadota</taxon>
        <taxon>Gammaproteobacteria</taxon>
        <taxon>Pseudomonadales</taxon>
        <taxon>Pseudomonadaceae</taxon>
        <taxon>Pseudomonas</taxon>
    </lineage>
</organism>
<protein>
    <submittedName>
        <fullName evidence="4">Uncharacterized protein</fullName>
    </submittedName>
</protein>
<dbReference type="AlphaFoldDB" id="A0A423LKG8"/>
<feature type="modified residue" description="4-aspartylphosphate" evidence="1">
    <location>
        <position position="59"/>
    </location>
</feature>
<sequence length="419" mass="46566">MQTNFPKYVLVVDDSRVQREFAVDLCRRMWGCEIYQADDGEQAIALLARFPHIELVILDLEMPRMDGVQALHEMARLGMEPAVIVASGRESMLLTVVENMGKSLGISLLGVMQKPISNEQLATSVKRVSALKLRQAASTDKVLVVPELTERDVIVGLRKQQFQAYFQPKVSLLDGNLTGVEALIRWKHPRHGLLMPGQFIDLIERSDSMSDVTLAMLDMSLQQCKLWHAAGLHISVSINLSARSLADAQLANAIIERIAASGVEPRLIMLEITESALMTDLAITYGTLARFRLKGIGLSIDDYGTGFSSLLQLSRIPCSELKVDRAFVHGASDNLNLQVLLESAIDTARRLSLKVVAEGVETHKDWMLLRHLECDEAQGYFIARPMPGSALSLWWSANRIRLQKLVKQVGLLHRILGVV</sequence>
<dbReference type="PROSITE" id="PS50883">
    <property type="entry name" value="EAL"/>
    <property type="match status" value="1"/>
</dbReference>
<dbReference type="InterPro" id="IPR035919">
    <property type="entry name" value="EAL_sf"/>
</dbReference>
<dbReference type="EMBL" id="MOBU01000007">
    <property type="protein sequence ID" value="RON68804.1"/>
    <property type="molecule type" value="Genomic_DNA"/>
</dbReference>
<name>A0A423LKG8_PSEFL</name>
<dbReference type="GO" id="GO:0071111">
    <property type="term" value="F:cyclic-guanylate-specific phosphodiesterase activity"/>
    <property type="evidence" value="ECO:0007669"/>
    <property type="project" value="InterPro"/>
</dbReference>